<dbReference type="AlphaFoldDB" id="A0A7J9N096"/>
<comment type="caution">
    <text evidence="1">The sequence shown here is derived from an EMBL/GenBank/DDBJ whole genome shotgun (WGS) entry which is preliminary data.</text>
</comment>
<accession>A0A7J9N096</accession>
<sequence>NPRLCKSPILNQTTAKFLQAKSHVNAGLAQTKTKKEYKKLMAKVLSSMDSELECEECEKSLTS</sequence>
<proteinExistence type="predicted"/>
<name>A0A7J9N096_GOSSC</name>
<feature type="non-terminal residue" evidence="1">
    <location>
        <position position="1"/>
    </location>
</feature>
<protein>
    <submittedName>
        <fullName evidence="1">Uncharacterized protein</fullName>
    </submittedName>
</protein>
<dbReference type="OrthoDB" id="1000844at2759"/>
<reference evidence="1 2" key="1">
    <citation type="journal article" date="2019" name="Genome Biol. Evol.">
        <title>Insights into the evolution of the New World diploid cottons (Gossypium, subgenus Houzingenia) based on genome sequencing.</title>
        <authorList>
            <person name="Grover C.E."/>
            <person name="Arick M.A. 2nd"/>
            <person name="Thrash A."/>
            <person name="Conover J.L."/>
            <person name="Sanders W.S."/>
            <person name="Peterson D.G."/>
            <person name="Frelichowski J.E."/>
            <person name="Scheffler J.A."/>
            <person name="Scheffler B.E."/>
            <person name="Wendel J.F."/>
        </authorList>
    </citation>
    <scope>NUCLEOTIDE SEQUENCE [LARGE SCALE GENOMIC DNA]</scope>
    <source>
        <strain evidence="1">1</strain>
        <tissue evidence="1">Leaf</tissue>
    </source>
</reference>
<organism evidence="1 2">
    <name type="scientific">Gossypium schwendimanii</name>
    <name type="common">Cotton</name>
    <dbReference type="NCBI Taxonomy" id="34291"/>
    <lineage>
        <taxon>Eukaryota</taxon>
        <taxon>Viridiplantae</taxon>
        <taxon>Streptophyta</taxon>
        <taxon>Embryophyta</taxon>
        <taxon>Tracheophyta</taxon>
        <taxon>Spermatophyta</taxon>
        <taxon>Magnoliopsida</taxon>
        <taxon>eudicotyledons</taxon>
        <taxon>Gunneridae</taxon>
        <taxon>Pentapetalae</taxon>
        <taxon>rosids</taxon>
        <taxon>malvids</taxon>
        <taxon>Malvales</taxon>
        <taxon>Malvaceae</taxon>
        <taxon>Malvoideae</taxon>
        <taxon>Gossypium</taxon>
    </lineage>
</organism>
<evidence type="ECO:0000313" key="1">
    <source>
        <dbReference type="EMBL" id="MBA0876476.1"/>
    </source>
</evidence>
<dbReference type="EMBL" id="JABFAF010264997">
    <property type="protein sequence ID" value="MBA0876476.1"/>
    <property type="molecule type" value="Genomic_DNA"/>
</dbReference>
<evidence type="ECO:0000313" key="2">
    <source>
        <dbReference type="Proteomes" id="UP000593576"/>
    </source>
</evidence>
<keyword evidence="2" id="KW-1185">Reference proteome</keyword>
<gene>
    <name evidence="1" type="ORF">Goshw_006373</name>
</gene>
<dbReference type="Proteomes" id="UP000593576">
    <property type="component" value="Unassembled WGS sequence"/>
</dbReference>